<feature type="region of interest" description="Disordered" evidence="5">
    <location>
        <begin position="92"/>
        <end position="122"/>
    </location>
</feature>
<evidence type="ECO:0000256" key="1">
    <source>
        <dbReference type="ARBA" id="ARBA00010528"/>
    </source>
</evidence>
<evidence type="ECO:0000313" key="6">
    <source>
        <dbReference type="EMBL" id="KAF1918576.1"/>
    </source>
</evidence>
<dbReference type="SUPFAM" id="SSF52166">
    <property type="entry name" value="Ribosomal protein L4"/>
    <property type="match status" value="1"/>
</dbReference>
<protein>
    <recommendedName>
        <fullName evidence="4">Large ribosomal subunit protein uL4m</fullName>
    </recommendedName>
</protein>
<sequence length="540" mass="60472">MACTRFSAPMRGATRQLGSTQMRHMATSASDYLPVKPLSEQTVLATIHRFPSLEPLRFETYPANDLNLPLRRDILHRAVIYEGDMTRLGTASTKTRHEVRGSRRKVRPQKGSGRARLGDRNSPMLRGGGVAFGPKPRDFSTELPKKVYDLAWRTALSHRFRKGHLYIVDNVMELESPSSRLLLDILKYQESLQGRGRNLFITHGERPLLEDALGQLGRGKETLTWQEVDVKNLLEQQRIVIERPALHAILCAHREQLVGDQEQLHPAYTLPKQHHELRNVTGWPEFCALQLSTDPSTDRPAAYESVATRRYNQAVGLPEGPPRSTLMISAYTLLAEAKQLHFQATTGLPWSDFVAEDREAMKAGFPRIQQLTYQQSIKQRLADDASELSRLEADEYERQANELGVKKLQLGLEASLLAAQVYEHEAEALKLQGNDSAATKVLDLAGQLRTEVGDLELEILEARLALAGLDARIHSAKGNRGAWRSAEKEVAVLQTQVDELRAQLEAEAAAEEEARLAAEKEEQKEEEGGDGDVAKEEVKK</sequence>
<evidence type="ECO:0000313" key="7">
    <source>
        <dbReference type="Proteomes" id="UP000800096"/>
    </source>
</evidence>
<dbReference type="InterPro" id="IPR023574">
    <property type="entry name" value="Ribosomal_uL4_dom_sf"/>
</dbReference>
<dbReference type="InterPro" id="IPR002136">
    <property type="entry name" value="Ribosomal_uL4"/>
</dbReference>
<dbReference type="Gene3D" id="3.40.1370.10">
    <property type="match status" value="1"/>
</dbReference>
<organism evidence="6 7">
    <name type="scientific">Ampelomyces quisqualis</name>
    <name type="common">Powdery mildew agent</name>
    <dbReference type="NCBI Taxonomy" id="50730"/>
    <lineage>
        <taxon>Eukaryota</taxon>
        <taxon>Fungi</taxon>
        <taxon>Dikarya</taxon>
        <taxon>Ascomycota</taxon>
        <taxon>Pezizomycotina</taxon>
        <taxon>Dothideomycetes</taxon>
        <taxon>Pleosporomycetidae</taxon>
        <taxon>Pleosporales</taxon>
        <taxon>Pleosporineae</taxon>
        <taxon>Phaeosphaeriaceae</taxon>
        <taxon>Ampelomyces</taxon>
    </lineage>
</organism>
<evidence type="ECO:0000256" key="5">
    <source>
        <dbReference type="SAM" id="MobiDB-lite"/>
    </source>
</evidence>
<dbReference type="OrthoDB" id="275876at2759"/>
<evidence type="ECO:0000256" key="3">
    <source>
        <dbReference type="ARBA" id="ARBA00023274"/>
    </source>
</evidence>
<proteinExistence type="inferred from homology"/>
<gene>
    <name evidence="6" type="ORF">BDU57DRAFT_515436</name>
</gene>
<accession>A0A6A5QVI7</accession>
<dbReference type="GO" id="GO:1990904">
    <property type="term" value="C:ribonucleoprotein complex"/>
    <property type="evidence" value="ECO:0007669"/>
    <property type="project" value="UniProtKB-KW"/>
</dbReference>
<feature type="region of interest" description="Disordered" evidence="5">
    <location>
        <begin position="508"/>
        <end position="540"/>
    </location>
</feature>
<dbReference type="InterPro" id="IPR013005">
    <property type="entry name" value="Ribosomal_uL4-like"/>
</dbReference>
<keyword evidence="2 6" id="KW-0689">Ribosomal protein</keyword>
<dbReference type="GO" id="GO:0005840">
    <property type="term" value="C:ribosome"/>
    <property type="evidence" value="ECO:0007669"/>
    <property type="project" value="UniProtKB-KW"/>
</dbReference>
<comment type="similarity">
    <text evidence="1">Belongs to the universal ribosomal protein uL4 family.</text>
</comment>
<dbReference type="PANTHER" id="PTHR10746">
    <property type="entry name" value="50S RIBOSOMAL PROTEIN L4"/>
    <property type="match status" value="1"/>
</dbReference>
<dbReference type="GO" id="GO:0006412">
    <property type="term" value="P:translation"/>
    <property type="evidence" value="ECO:0007669"/>
    <property type="project" value="InterPro"/>
</dbReference>
<dbReference type="Pfam" id="PF00573">
    <property type="entry name" value="Ribosomal_L4"/>
    <property type="match status" value="1"/>
</dbReference>
<keyword evidence="7" id="KW-1185">Reference proteome</keyword>
<dbReference type="NCBIfam" id="TIGR03953">
    <property type="entry name" value="rplD_bact"/>
    <property type="match status" value="1"/>
</dbReference>
<dbReference type="AlphaFoldDB" id="A0A6A5QVI7"/>
<reference evidence="6" key="1">
    <citation type="journal article" date="2020" name="Stud. Mycol.">
        <title>101 Dothideomycetes genomes: a test case for predicting lifestyles and emergence of pathogens.</title>
        <authorList>
            <person name="Haridas S."/>
            <person name="Albert R."/>
            <person name="Binder M."/>
            <person name="Bloem J."/>
            <person name="Labutti K."/>
            <person name="Salamov A."/>
            <person name="Andreopoulos B."/>
            <person name="Baker S."/>
            <person name="Barry K."/>
            <person name="Bills G."/>
            <person name="Bluhm B."/>
            <person name="Cannon C."/>
            <person name="Castanera R."/>
            <person name="Culley D."/>
            <person name="Daum C."/>
            <person name="Ezra D."/>
            <person name="Gonzalez J."/>
            <person name="Henrissat B."/>
            <person name="Kuo A."/>
            <person name="Liang C."/>
            <person name="Lipzen A."/>
            <person name="Lutzoni F."/>
            <person name="Magnuson J."/>
            <person name="Mondo S."/>
            <person name="Nolan M."/>
            <person name="Ohm R."/>
            <person name="Pangilinan J."/>
            <person name="Park H.-J."/>
            <person name="Ramirez L."/>
            <person name="Alfaro M."/>
            <person name="Sun H."/>
            <person name="Tritt A."/>
            <person name="Yoshinaga Y."/>
            <person name="Zwiers L.-H."/>
            <person name="Turgeon B."/>
            <person name="Goodwin S."/>
            <person name="Spatafora J."/>
            <person name="Crous P."/>
            <person name="Grigoriev I."/>
        </authorList>
    </citation>
    <scope>NUCLEOTIDE SEQUENCE</scope>
    <source>
        <strain evidence="6">HMLAC05119</strain>
    </source>
</reference>
<dbReference type="EMBL" id="ML979134">
    <property type="protein sequence ID" value="KAF1918576.1"/>
    <property type="molecule type" value="Genomic_DNA"/>
</dbReference>
<keyword evidence="3" id="KW-0687">Ribonucleoprotein</keyword>
<feature type="compositionally biased region" description="Basic and acidic residues" evidence="5">
    <location>
        <begin position="512"/>
        <end position="523"/>
    </location>
</feature>
<dbReference type="PANTHER" id="PTHR10746:SF6">
    <property type="entry name" value="LARGE RIBOSOMAL SUBUNIT PROTEIN UL4M"/>
    <property type="match status" value="1"/>
</dbReference>
<dbReference type="GO" id="GO:0003735">
    <property type="term" value="F:structural constituent of ribosome"/>
    <property type="evidence" value="ECO:0007669"/>
    <property type="project" value="InterPro"/>
</dbReference>
<evidence type="ECO:0000256" key="4">
    <source>
        <dbReference type="ARBA" id="ARBA00040565"/>
    </source>
</evidence>
<evidence type="ECO:0000256" key="2">
    <source>
        <dbReference type="ARBA" id="ARBA00022980"/>
    </source>
</evidence>
<dbReference type="Proteomes" id="UP000800096">
    <property type="component" value="Unassembled WGS sequence"/>
</dbReference>
<name>A0A6A5QVI7_AMPQU</name>